<dbReference type="InterPro" id="IPR050807">
    <property type="entry name" value="TransReg_Diox_bact_type"/>
</dbReference>
<dbReference type="InterPro" id="IPR010982">
    <property type="entry name" value="Lambda_DNA-bd_dom_sf"/>
</dbReference>
<accession>A0AAW7Z786</accession>
<keyword evidence="4" id="KW-1185">Reference proteome</keyword>
<evidence type="ECO:0000259" key="2">
    <source>
        <dbReference type="PROSITE" id="PS50943"/>
    </source>
</evidence>
<feature type="domain" description="HTH cro/C1-type" evidence="2">
    <location>
        <begin position="10"/>
        <end position="64"/>
    </location>
</feature>
<dbReference type="Gene3D" id="1.10.260.40">
    <property type="entry name" value="lambda repressor-like DNA-binding domains"/>
    <property type="match status" value="1"/>
</dbReference>
<dbReference type="SMART" id="SM00530">
    <property type="entry name" value="HTH_XRE"/>
    <property type="match status" value="1"/>
</dbReference>
<dbReference type="SUPFAM" id="SSF47413">
    <property type="entry name" value="lambda repressor-like DNA-binding domains"/>
    <property type="match status" value="1"/>
</dbReference>
<dbReference type="GO" id="GO:0003700">
    <property type="term" value="F:DNA-binding transcription factor activity"/>
    <property type="evidence" value="ECO:0007669"/>
    <property type="project" value="TreeGrafter"/>
</dbReference>
<evidence type="ECO:0000313" key="3">
    <source>
        <dbReference type="EMBL" id="MDO7785828.1"/>
    </source>
</evidence>
<dbReference type="Pfam" id="PF01381">
    <property type="entry name" value="HTH_3"/>
    <property type="match status" value="1"/>
</dbReference>
<dbReference type="AlphaFoldDB" id="A0AAW7Z786"/>
<name>A0AAW7Z786_9FIRM</name>
<organism evidence="3 4">
    <name type="scientific">Desulforamulus aquiferis</name>
    <dbReference type="NCBI Taxonomy" id="1397668"/>
    <lineage>
        <taxon>Bacteria</taxon>
        <taxon>Bacillati</taxon>
        <taxon>Bacillota</taxon>
        <taxon>Clostridia</taxon>
        <taxon>Eubacteriales</taxon>
        <taxon>Peptococcaceae</taxon>
        <taxon>Desulforamulus</taxon>
    </lineage>
</organism>
<protein>
    <submittedName>
        <fullName evidence="3">Helix-turn-helix transcriptional regulator</fullName>
    </submittedName>
</protein>
<dbReference type="InterPro" id="IPR001387">
    <property type="entry name" value="Cro/C1-type_HTH"/>
</dbReference>
<dbReference type="GO" id="GO:0003677">
    <property type="term" value="F:DNA binding"/>
    <property type="evidence" value="ECO:0007669"/>
    <property type="project" value="UniProtKB-KW"/>
</dbReference>
<evidence type="ECO:0000256" key="1">
    <source>
        <dbReference type="ARBA" id="ARBA00023125"/>
    </source>
</evidence>
<dbReference type="RefSeq" id="WP_304540462.1">
    <property type="nucleotide sequence ID" value="NZ_JARPTC010000001.1"/>
</dbReference>
<keyword evidence="1" id="KW-0238">DNA-binding</keyword>
<reference evidence="3" key="2">
    <citation type="submission" date="2023-03" db="EMBL/GenBank/DDBJ databases">
        <authorList>
            <person name="Zhang Z."/>
        </authorList>
    </citation>
    <scope>NUCLEOTIDE SEQUENCE</scope>
    <source>
        <strain evidence="3">DSA</strain>
    </source>
</reference>
<gene>
    <name evidence="3" type="ORF">P6N53_01090</name>
</gene>
<sequence>MGLSILAKNLKHFREAKGLSQNQLAKNAGMAQSAVHFIENGKRDPGTRTLQKLAKALGVSEQELLSELEDRPQAV</sequence>
<dbReference type="EMBL" id="JARPTC010000001">
    <property type="protein sequence ID" value="MDO7785828.1"/>
    <property type="molecule type" value="Genomic_DNA"/>
</dbReference>
<proteinExistence type="predicted"/>
<dbReference type="CDD" id="cd00093">
    <property type="entry name" value="HTH_XRE"/>
    <property type="match status" value="1"/>
</dbReference>
<dbReference type="PANTHER" id="PTHR46797:SF1">
    <property type="entry name" value="METHYLPHOSPHONATE SYNTHASE"/>
    <property type="match status" value="1"/>
</dbReference>
<dbReference type="Proteomes" id="UP001172911">
    <property type="component" value="Unassembled WGS sequence"/>
</dbReference>
<dbReference type="PROSITE" id="PS50943">
    <property type="entry name" value="HTH_CROC1"/>
    <property type="match status" value="1"/>
</dbReference>
<evidence type="ECO:0000313" key="4">
    <source>
        <dbReference type="Proteomes" id="UP001172911"/>
    </source>
</evidence>
<reference evidence="3" key="1">
    <citation type="journal article" date="2023" name="J. Hazard. Mater.">
        <title>Anaerobic biodegradation of pyrene and benzo[a]pyrene by a new sulfate-reducing Desulforamulus aquiferis strain DSA.</title>
        <authorList>
            <person name="Zhang Z."/>
            <person name="Sun J."/>
            <person name="Gong X."/>
            <person name="Wang C."/>
            <person name="Wang H."/>
        </authorList>
    </citation>
    <scope>NUCLEOTIDE SEQUENCE</scope>
    <source>
        <strain evidence="3">DSA</strain>
    </source>
</reference>
<dbReference type="GO" id="GO:0005829">
    <property type="term" value="C:cytosol"/>
    <property type="evidence" value="ECO:0007669"/>
    <property type="project" value="TreeGrafter"/>
</dbReference>
<dbReference type="PANTHER" id="PTHR46797">
    <property type="entry name" value="HTH-TYPE TRANSCRIPTIONAL REGULATOR"/>
    <property type="match status" value="1"/>
</dbReference>
<comment type="caution">
    <text evidence="3">The sequence shown here is derived from an EMBL/GenBank/DDBJ whole genome shotgun (WGS) entry which is preliminary data.</text>
</comment>